<evidence type="ECO:0000259" key="2">
    <source>
        <dbReference type="Pfam" id="PF21946"/>
    </source>
</evidence>
<dbReference type="InterPro" id="IPR053807">
    <property type="entry name" value="LppM"/>
</dbReference>
<reference evidence="3 4" key="1">
    <citation type="submission" date="2019-03" db="EMBL/GenBank/DDBJ databases">
        <title>Genomic Encyclopedia of Type Strains, Phase IV (KMG-IV): sequencing the most valuable type-strain genomes for metagenomic binning, comparative biology and taxonomic classification.</title>
        <authorList>
            <person name="Goeker M."/>
        </authorList>
    </citation>
    <scope>NUCLEOTIDE SEQUENCE [LARGE SCALE GENOMIC DNA]</scope>
    <source>
        <strain evidence="3 4">DSM 45361</strain>
    </source>
</reference>
<comment type="caution">
    <text evidence="3">The sequence shown here is derived from an EMBL/GenBank/DDBJ whole genome shotgun (WGS) entry which is preliminary data.</text>
</comment>
<feature type="domain" description="LppM" evidence="2">
    <location>
        <begin position="15"/>
        <end position="166"/>
    </location>
</feature>
<organism evidence="3 4">
    <name type="scientific">Labedaea rhizosphaerae</name>
    <dbReference type="NCBI Taxonomy" id="598644"/>
    <lineage>
        <taxon>Bacteria</taxon>
        <taxon>Bacillati</taxon>
        <taxon>Actinomycetota</taxon>
        <taxon>Actinomycetes</taxon>
        <taxon>Pseudonocardiales</taxon>
        <taxon>Pseudonocardiaceae</taxon>
        <taxon>Labedaea</taxon>
    </lineage>
</organism>
<evidence type="ECO:0000313" key="4">
    <source>
        <dbReference type="Proteomes" id="UP000295444"/>
    </source>
</evidence>
<evidence type="ECO:0000256" key="1">
    <source>
        <dbReference type="SAM" id="Phobius"/>
    </source>
</evidence>
<keyword evidence="1" id="KW-0812">Transmembrane</keyword>
<gene>
    <name evidence="3" type="ORF">EV186_10418</name>
</gene>
<keyword evidence="4" id="KW-1185">Reference proteome</keyword>
<keyword evidence="1" id="KW-0472">Membrane</keyword>
<dbReference type="Proteomes" id="UP000295444">
    <property type="component" value="Unassembled WGS sequence"/>
</dbReference>
<name>A0A4V6PVS5_LABRH</name>
<keyword evidence="1" id="KW-1133">Transmembrane helix</keyword>
<protein>
    <submittedName>
        <fullName evidence="3">Uncharacterized protein DUF3153</fullName>
    </submittedName>
</protein>
<accession>A0A4V6PVS5</accession>
<sequence>MLGVLTMLCLSGCVRVRAAMAVSPNDLVSGEIVIAAQPTRAGDQGPELEIPDAVKARTSTKAYNVDGYVGNTLSFHDLTFEEVRELSSSINPNSQHFQMSFRRSGDLVTMSGSVDLTGLPTDKADVQIKLAFPGRVTKTDGIDEDGAITWKPKAGEVTEFTATAEYSTKGQSSWTRWVMIVAASAIGVALLVAILAYAARRVSLRQVQ</sequence>
<dbReference type="AlphaFoldDB" id="A0A4V6PVS5"/>
<feature type="transmembrane region" description="Helical" evidence="1">
    <location>
        <begin position="177"/>
        <end position="199"/>
    </location>
</feature>
<proteinExistence type="predicted"/>
<evidence type="ECO:0000313" key="3">
    <source>
        <dbReference type="EMBL" id="TDP96038.1"/>
    </source>
</evidence>
<dbReference type="EMBL" id="SNXZ01000004">
    <property type="protein sequence ID" value="TDP96038.1"/>
    <property type="molecule type" value="Genomic_DNA"/>
</dbReference>
<dbReference type="Pfam" id="PF21946">
    <property type="entry name" value="LppM"/>
    <property type="match status" value="1"/>
</dbReference>